<reference evidence="2" key="1">
    <citation type="submission" date="2018-02" db="EMBL/GenBank/DDBJ databases">
        <title>Rhizophora mucronata_Transcriptome.</title>
        <authorList>
            <person name="Meera S.P."/>
            <person name="Sreeshan A."/>
            <person name="Augustine A."/>
        </authorList>
    </citation>
    <scope>NUCLEOTIDE SEQUENCE</scope>
    <source>
        <tissue evidence="2">Leaf</tissue>
    </source>
</reference>
<keyword evidence="1" id="KW-0472">Membrane</keyword>
<name>A0A2P2JZ63_RHIMU</name>
<dbReference type="AlphaFoldDB" id="A0A2P2JZ63"/>
<organism evidence="2">
    <name type="scientific">Rhizophora mucronata</name>
    <name type="common">Asiatic mangrove</name>
    <dbReference type="NCBI Taxonomy" id="61149"/>
    <lineage>
        <taxon>Eukaryota</taxon>
        <taxon>Viridiplantae</taxon>
        <taxon>Streptophyta</taxon>
        <taxon>Embryophyta</taxon>
        <taxon>Tracheophyta</taxon>
        <taxon>Spermatophyta</taxon>
        <taxon>Magnoliopsida</taxon>
        <taxon>eudicotyledons</taxon>
        <taxon>Gunneridae</taxon>
        <taxon>Pentapetalae</taxon>
        <taxon>rosids</taxon>
        <taxon>fabids</taxon>
        <taxon>Malpighiales</taxon>
        <taxon>Rhizophoraceae</taxon>
        <taxon>Rhizophora</taxon>
    </lineage>
</organism>
<feature type="transmembrane region" description="Helical" evidence="1">
    <location>
        <begin position="9"/>
        <end position="30"/>
    </location>
</feature>
<keyword evidence="1" id="KW-1133">Transmembrane helix</keyword>
<sequence length="42" mass="5193">MRTKLLQFLYINIYIVFLCFVGFEIPFVYYKYSLWSGLFVTR</sequence>
<evidence type="ECO:0000313" key="2">
    <source>
        <dbReference type="EMBL" id="MBW98759.1"/>
    </source>
</evidence>
<accession>A0A2P2JZ63</accession>
<evidence type="ECO:0000256" key="1">
    <source>
        <dbReference type="SAM" id="Phobius"/>
    </source>
</evidence>
<keyword evidence="1" id="KW-0812">Transmembrane</keyword>
<proteinExistence type="predicted"/>
<dbReference type="EMBL" id="GGEC01018276">
    <property type="protein sequence ID" value="MBW98759.1"/>
    <property type="molecule type" value="Transcribed_RNA"/>
</dbReference>
<protein>
    <submittedName>
        <fullName evidence="2">Uncharacterized protein</fullName>
    </submittedName>
</protein>